<protein>
    <submittedName>
        <fullName evidence="2">Uncharacterized protein</fullName>
    </submittedName>
</protein>
<evidence type="ECO:0000313" key="2">
    <source>
        <dbReference type="EMBL" id="KAK9160125.1"/>
    </source>
</evidence>
<feature type="region of interest" description="Disordered" evidence="1">
    <location>
        <begin position="45"/>
        <end position="150"/>
    </location>
</feature>
<dbReference type="EMBL" id="JBBNAF010000003">
    <property type="protein sequence ID" value="KAK9160125.1"/>
    <property type="molecule type" value="Genomic_DNA"/>
</dbReference>
<keyword evidence="3" id="KW-1185">Reference proteome</keyword>
<comment type="caution">
    <text evidence="2">The sequence shown here is derived from an EMBL/GenBank/DDBJ whole genome shotgun (WGS) entry which is preliminary data.</text>
</comment>
<dbReference type="AlphaFoldDB" id="A0AAP0KZA0"/>
<name>A0AAP0KZA0_9MAGN</name>
<feature type="compositionally biased region" description="Basic and acidic residues" evidence="1">
    <location>
        <begin position="57"/>
        <end position="89"/>
    </location>
</feature>
<organism evidence="2 3">
    <name type="scientific">Stephania yunnanensis</name>
    <dbReference type="NCBI Taxonomy" id="152371"/>
    <lineage>
        <taxon>Eukaryota</taxon>
        <taxon>Viridiplantae</taxon>
        <taxon>Streptophyta</taxon>
        <taxon>Embryophyta</taxon>
        <taxon>Tracheophyta</taxon>
        <taxon>Spermatophyta</taxon>
        <taxon>Magnoliopsida</taxon>
        <taxon>Ranunculales</taxon>
        <taxon>Menispermaceae</taxon>
        <taxon>Menispermoideae</taxon>
        <taxon>Cissampelideae</taxon>
        <taxon>Stephania</taxon>
    </lineage>
</organism>
<sequence>MWPQGELIAPSEKALLVLPVATWIRSTNSAFGEGAIGVHVDIKGCPSTRGATWTGQGDREELGGERPWREEEGGHRSEEQRRRRKECQTRRRRRRGGCGRTGVRSNGRGTWSGERQRRTQHSRGRSNRGGSGGGGGEGSSPGGDNGGGPT</sequence>
<proteinExistence type="predicted"/>
<accession>A0AAP0KZA0</accession>
<reference evidence="2 3" key="1">
    <citation type="submission" date="2024-01" db="EMBL/GenBank/DDBJ databases">
        <title>Genome assemblies of Stephania.</title>
        <authorList>
            <person name="Yang L."/>
        </authorList>
    </citation>
    <scope>NUCLEOTIDE SEQUENCE [LARGE SCALE GENOMIC DNA]</scope>
    <source>
        <strain evidence="2">YNDBR</strain>
        <tissue evidence="2">Leaf</tissue>
    </source>
</reference>
<dbReference type="Proteomes" id="UP001420932">
    <property type="component" value="Unassembled WGS sequence"/>
</dbReference>
<evidence type="ECO:0000313" key="3">
    <source>
        <dbReference type="Proteomes" id="UP001420932"/>
    </source>
</evidence>
<evidence type="ECO:0000256" key="1">
    <source>
        <dbReference type="SAM" id="MobiDB-lite"/>
    </source>
</evidence>
<feature type="compositionally biased region" description="Gly residues" evidence="1">
    <location>
        <begin position="127"/>
        <end position="150"/>
    </location>
</feature>
<gene>
    <name evidence="2" type="ORF">Syun_006466</name>
</gene>